<dbReference type="Proteomes" id="UP000011087">
    <property type="component" value="Unassembled WGS sequence"/>
</dbReference>
<dbReference type="SUPFAM" id="SSF53335">
    <property type="entry name" value="S-adenosyl-L-methionine-dependent methyltransferases"/>
    <property type="match status" value="1"/>
</dbReference>
<reference evidence="3" key="3">
    <citation type="submission" date="2016-03" db="UniProtKB">
        <authorList>
            <consortium name="EnsemblProtists"/>
        </authorList>
    </citation>
    <scope>IDENTIFICATION</scope>
</reference>
<name>L1IWM8_GUITC</name>
<dbReference type="eggNOG" id="ENOG502SAKF">
    <property type="taxonomic scope" value="Eukaryota"/>
</dbReference>
<dbReference type="Gene3D" id="3.40.50.150">
    <property type="entry name" value="Vaccinia Virus protein VP39"/>
    <property type="match status" value="1"/>
</dbReference>
<keyword evidence="1" id="KW-0732">Signal</keyword>
<feature type="signal peptide" evidence="1">
    <location>
        <begin position="1"/>
        <end position="20"/>
    </location>
</feature>
<evidence type="ECO:0008006" key="5">
    <source>
        <dbReference type="Google" id="ProtNLM"/>
    </source>
</evidence>
<dbReference type="Pfam" id="PF13578">
    <property type="entry name" value="Methyltransf_24"/>
    <property type="match status" value="1"/>
</dbReference>
<dbReference type="RefSeq" id="XP_005827225.1">
    <property type="nucleotide sequence ID" value="XM_005827168.1"/>
</dbReference>
<reference evidence="4" key="2">
    <citation type="submission" date="2012-11" db="EMBL/GenBank/DDBJ databases">
        <authorList>
            <person name="Kuo A."/>
            <person name="Curtis B.A."/>
            <person name="Tanifuji G."/>
            <person name="Burki F."/>
            <person name="Gruber A."/>
            <person name="Irimia M."/>
            <person name="Maruyama S."/>
            <person name="Arias M.C."/>
            <person name="Ball S.G."/>
            <person name="Gile G.H."/>
            <person name="Hirakawa Y."/>
            <person name="Hopkins J.F."/>
            <person name="Rensing S.A."/>
            <person name="Schmutz J."/>
            <person name="Symeonidi A."/>
            <person name="Elias M."/>
            <person name="Eveleigh R.J."/>
            <person name="Herman E.K."/>
            <person name="Klute M.J."/>
            <person name="Nakayama T."/>
            <person name="Obornik M."/>
            <person name="Reyes-Prieto A."/>
            <person name="Armbrust E.V."/>
            <person name="Aves S.J."/>
            <person name="Beiko R.G."/>
            <person name="Coutinho P."/>
            <person name="Dacks J.B."/>
            <person name="Durnford D.G."/>
            <person name="Fast N.M."/>
            <person name="Green B.R."/>
            <person name="Grisdale C."/>
            <person name="Hempe F."/>
            <person name="Henrissat B."/>
            <person name="Hoppner M.P."/>
            <person name="Ishida K.-I."/>
            <person name="Kim E."/>
            <person name="Koreny L."/>
            <person name="Kroth P.G."/>
            <person name="Liu Y."/>
            <person name="Malik S.-B."/>
            <person name="Maier U.G."/>
            <person name="McRose D."/>
            <person name="Mock T."/>
            <person name="Neilson J.A."/>
            <person name="Onodera N.T."/>
            <person name="Poole A.M."/>
            <person name="Pritham E.J."/>
            <person name="Richards T.A."/>
            <person name="Rocap G."/>
            <person name="Roy S.W."/>
            <person name="Sarai C."/>
            <person name="Schaack S."/>
            <person name="Shirato S."/>
            <person name="Slamovits C.H."/>
            <person name="Spencer D.F."/>
            <person name="Suzuki S."/>
            <person name="Worden A.Z."/>
            <person name="Zauner S."/>
            <person name="Barry K."/>
            <person name="Bell C."/>
            <person name="Bharti A.K."/>
            <person name="Crow J.A."/>
            <person name="Grimwood J."/>
            <person name="Kramer R."/>
            <person name="Lindquist E."/>
            <person name="Lucas S."/>
            <person name="Salamov A."/>
            <person name="McFadden G.I."/>
            <person name="Lane C.E."/>
            <person name="Keeling P.J."/>
            <person name="Gray M.W."/>
            <person name="Grigoriev I.V."/>
            <person name="Archibald J.M."/>
        </authorList>
    </citation>
    <scope>NUCLEOTIDE SEQUENCE</scope>
    <source>
        <strain evidence="4">CCMP2712</strain>
    </source>
</reference>
<dbReference type="OrthoDB" id="10058237at2759"/>
<dbReference type="PaxDb" id="55529-EKX40245"/>
<gene>
    <name evidence="2" type="ORF">GUITHDRAFT_88828</name>
</gene>
<evidence type="ECO:0000313" key="4">
    <source>
        <dbReference type="Proteomes" id="UP000011087"/>
    </source>
</evidence>
<dbReference type="EMBL" id="JH993033">
    <property type="protein sequence ID" value="EKX40245.1"/>
    <property type="molecule type" value="Genomic_DNA"/>
</dbReference>
<dbReference type="OMA" id="GWIATFH"/>
<feature type="chain" id="PRO_5008770539" description="Class I SAM-dependent methyltransferase" evidence="1">
    <location>
        <begin position="21"/>
        <end position="300"/>
    </location>
</feature>
<protein>
    <recommendedName>
        <fullName evidence="5">Class I SAM-dependent methyltransferase</fullName>
    </recommendedName>
</protein>
<dbReference type="KEGG" id="gtt:GUITHDRAFT_88828"/>
<accession>L1IWM8</accession>
<dbReference type="InterPro" id="IPR029063">
    <property type="entry name" value="SAM-dependent_MTases_sf"/>
</dbReference>
<proteinExistence type="predicted"/>
<sequence>MRAGLAVALVLALAPWRTSTFEMEWSEDALSLFHQRHRLSQPELEVDPRVQARMDKYMIEGMNDVIGWFDLQALLVLRVLSAHQIKKGVEGGVAEIGVHHGKTFTALSLMNLDAGRQGGRAVAIDVFEEQDLNVDGSGEGDRQELLRTLERWCGDVCVTPDKLAILQTDSMILQPEQVLQANDKKKLRIFSIDGSHTAEATYNDLSIAARVLAQDGIIMVDDFFAEGWPGVSEGVMRFYYNQSSLDEAPLVPFFVGFNKVGLLLDGRAVGEDLARFCSRGRRSRASTSTSCERKDPASFR</sequence>
<dbReference type="HOGENOM" id="CLU_928890_0_0_1"/>
<organism evidence="2">
    <name type="scientific">Guillardia theta (strain CCMP2712)</name>
    <name type="common">Cryptophyte</name>
    <dbReference type="NCBI Taxonomy" id="905079"/>
    <lineage>
        <taxon>Eukaryota</taxon>
        <taxon>Cryptophyceae</taxon>
        <taxon>Pyrenomonadales</taxon>
        <taxon>Geminigeraceae</taxon>
        <taxon>Guillardia</taxon>
    </lineage>
</organism>
<keyword evidence="4" id="KW-1185">Reference proteome</keyword>
<evidence type="ECO:0000256" key="1">
    <source>
        <dbReference type="SAM" id="SignalP"/>
    </source>
</evidence>
<dbReference type="EnsemblProtists" id="EKX40245">
    <property type="protein sequence ID" value="EKX40245"/>
    <property type="gene ID" value="GUITHDRAFT_88828"/>
</dbReference>
<reference evidence="2 4" key="1">
    <citation type="journal article" date="2012" name="Nature">
        <title>Algal genomes reveal evolutionary mosaicism and the fate of nucleomorphs.</title>
        <authorList>
            <consortium name="DOE Joint Genome Institute"/>
            <person name="Curtis B.A."/>
            <person name="Tanifuji G."/>
            <person name="Burki F."/>
            <person name="Gruber A."/>
            <person name="Irimia M."/>
            <person name="Maruyama S."/>
            <person name="Arias M.C."/>
            <person name="Ball S.G."/>
            <person name="Gile G.H."/>
            <person name="Hirakawa Y."/>
            <person name="Hopkins J.F."/>
            <person name="Kuo A."/>
            <person name="Rensing S.A."/>
            <person name="Schmutz J."/>
            <person name="Symeonidi A."/>
            <person name="Elias M."/>
            <person name="Eveleigh R.J."/>
            <person name="Herman E.K."/>
            <person name="Klute M.J."/>
            <person name="Nakayama T."/>
            <person name="Obornik M."/>
            <person name="Reyes-Prieto A."/>
            <person name="Armbrust E.V."/>
            <person name="Aves S.J."/>
            <person name="Beiko R.G."/>
            <person name="Coutinho P."/>
            <person name="Dacks J.B."/>
            <person name="Durnford D.G."/>
            <person name="Fast N.M."/>
            <person name="Green B.R."/>
            <person name="Grisdale C.J."/>
            <person name="Hempel F."/>
            <person name="Henrissat B."/>
            <person name="Hoppner M.P."/>
            <person name="Ishida K."/>
            <person name="Kim E."/>
            <person name="Koreny L."/>
            <person name="Kroth P.G."/>
            <person name="Liu Y."/>
            <person name="Malik S.B."/>
            <person name="Maier U.G."/>
            <person name="McRose D."/>
            <person name="Mock T."/>
            <person name="Neilson J.A."/>
            <person name="Onodera N.T."/>
            <person name="Poole A.M."/>
            <person name="Pritham E.J."/>
            <person name="Richards T.A."/>
            <person name="Rocap G."/>
            <person name="Roy S.W."/>
            <person name="Sarai C."/>
            <person name="Schaack S."/>
            <person name="Shirato S."/>
            <person name="Slamovits C.H."/>
            <person name="Spencer D.F."/>
            <person name="Suzuki S."/>
            <person name="Worden A.Z."/>
            <person name="Zauner S."/>
            <person name="Barry K."/>
            <person name="Bell C."/>
            <person name="Bharti A.K."/>
            <person name="Crow J.A."/>
            <person name="Grimwood J."/>
            <person name="Kramer R."/>
            <person name="Lindquist E."/>
            <person name="Lucas S."/>
            <person name="Salamov A."/>
            <person name="McFadden G.I."/>
            <person name="Lane C.E."/>
            <person name="Keeling P.J."/>
            <person name="Gray M.W."/>
            <person name="Grigoriev I.V."/>
            <person name="Archibald J.M."/>
        </authorList>
    </citation>
    <scope>NUCLEOTIDE SEQUENCE</scope>
    <source>
        <strain evidence="2 4">CCMP2712</strain>
    </source>
</reference>
<dbReference type="GeneID" id="17297005"/>
<dbReference type="AlphaFoldDB" id="L1IWM8"/>
<evidence type="ECO:0000313" key="2">
    <source>
        <dbReference type="EMBL" id="EKX40245.1"/>
    </source>
</evidence>
<evidence type="ECO:0000313" key="3">
    <source>
        <dbReference type="EnsemblProtists" id="EKX40245"/>
    </source>
</evidence>